<evidence type="ECO:0000256" key="4">
    <source>
        <dbReference type="ARBA" id="ARBA00022692"/>
    </source>
</evidence>
<dbReference type="Proteomes" id="UP000249547">
    <property type="component" value="Unassembled WGS sequence"/>
</dbReference>
<dbReference type="Pfam" id="PF03706">
    <property type="entry name" value="LPG_synthase_TM"/>
    <property type="match status" value="1"/>
</dbReference>
<protein>
    <submittedName>
        <fullName evidence="9">Phosphatidylglycerol lysyltransferase</fullName>
    </submittedName>
</protein>
<evidence type="ECO:0000259" key="8">
    <source>
        <dbReference type="Pfam" id="PF09924"/>
    </source>
</evidence>
<feature type="transmembrane region" description="Helical" evidence="7">
    <location>
        <begin position="111"/>
        <end position="137"/>
    </location>
</feature>
<evidence type="ECO:0000256" key="1">
    <source>
        <dbReference type="ARBA" id="ARBA00004651"/>
    </source>
</evidence>
<evidence type="ECO:0000313" key="9">
    <source>
        <dbReference type="EMBL" id="RAJ06971.1"/>
    </source>
</evidence>
<dbReference type="AlphaFoldDB" id="A0A327QRS1"/>
<evidence type="ECO:0000256" key="2">
    <source>
        <dbReference type="ARBA" id="ARBA00022475"/>
    </source>
</evidence>
<sequence>MLAICCIFAGFYFFRQERHELSTISDTLQQISWPALIAGLASTVLYIGLMALTYVFSFKAVGANVSFASSLELFLKRNFIGVFLPMGGITSQTFFSGIIERKGIPTYRVNFASAIFLIVGILSVFIVGIPVLAWLGFTATAHSALFIKLLYSFPVLILITWGTVSFLRKKWLYQRCKKWFPAAFVAIDEMMAEGLSKKYLWIALLMAVLIEVIGITQLYIAITAVEPGASLLAAVLGYTVAVILLIASPLLKGIGAIELAVTFILTEYGFGTASAAAIVILFRFYNFWLMMLAGIVSFVWSRQNVLLRVFPAGMIFILGIVNLVSALSPAIKWRMIALKSYLPLTTIHASNDLTLFAGVVLLFTATYLVKGSKTAWYVAVITTMVSLVGHLFKDIDYEEAIYATIVLIALLITRSQYKIKNDPGRRTMGIRTSIGVFVVALVMGVLGFYFLDKKHFGIDFNFMQSVQFTLQQFFLLSNDTLVPLTKFGEGYLRLISFMGIGAFSFLLYTLGRPYIFDEDTDQSDLSAAREIAQQYSVSSLDYFKIYPDKLIFFNEKRTGFISYKIANGFAVVLGMPVCENTAAAKKEILTAFEQFCKECGLHSAYYRVREADIIQLQSFKKKFFVIGQEATIVIDNFSLEGKKKQNLRTARNTLTKKGYTMQTFEPPLSNDTLQQMEAVSKDWLGEGEKRELVFSQGMFDKDIMRNHTVIALMSPAGVMAAFVELVPVFRNSEVRYDLLRKRNNEQNGTTEWLLLAVIDYCKSKQIAELNMGMAPMAGIEEPKSMQERSIKLAYEKIKRFRHYKGLRNFKERFDPSWENVYFAYESSYDLFFLPSALNQVMRDDES</sequence>
<feature type="transmembrane region" description="Helical" evidence="7">
    <location>
        <begin position="149"/>
        <end position="167"/>
    </location>
</feature>
<reference evidence="9 10" key="1">
    <citation type="submission" date="2018-06" db="EMBL/GenBank/DDBJ databases">
        <title>Genomic Encyclopedia of Archaeal and Bacterial Type Strains, Phase II (KMG-II): from individual species to whole genera.</title>
        <authorList>
            <person name="Goeker M."/>
        </authorList>
    </citation>
    <scope>NUCLEOTIDE SEQUENCE [LARGE SCALE GENOMIC DNA]</scope>
    <source>
        <strain evidence="9 10">DSM 23857</strain>
    </source>
</reference>
<dbReference type="InterPro" id="IPR022791">
    <property type="entry name" value="L-PG_synthase/AglD"/>
</dbReference>
<feature type="transmembrane region" description="Helical" evidence="7">
    <location>
        <begin position="353"/>
        <end position="369"/>
    </location>
</feature>
<feature type="transmembrane region" description="Helical" evidence="7">
    <location>
        <begin position="199"/>
        <end position="222"/>
    </location>
</feature>
<dbReference type="GO" id="GO:0055091">
    <property type="term" value="P:phospholipid homeostasis"/>
    <property type="evidence" value="ECO:0007669"/>
    <property type="project" value="TreeGrafter"/>
</dbReference>
<accession>A0A327QRS1</accession>
<dbReference type="EMBL" id="QLLL01000003">
    <property type="protein sequence ID" value="RAJ06971.1"/>
    <property type="molecule type" value="Genomic_DNA"/>
</dbReference>
<keyword evidence="6 7" id="KW-0472">Membrane</keyword>
<evidence type="ECO:0000256" key="5">
    <source>
        <dbReference type="ARBA" id="ARBA00022989"/>
    </source>
</evidence>
<keyword evidence="3 9" id="KW-0808">Transferase</keyword>
<dbReference type="PANTHER" id="PTHR34697:SF2">
    <property type="entry name" value="PHOSPHATIDYLGLYCEROL LYSYLTRANSFERASE"/>
    <property type="match status" value="1"/>
</dbReference>
<gene>
    <name evidence="9" type="ORF">LX64_02099</name>
</gene>
<evidence type="ECO:0000256" key="3">
    <source>
        <dbReference type="ARBA" id="ARBA00022679"/>
    </source>
</evidence>
<dbReference type="InterPro" id="IPR051211">
    <property type="entry name" value="PG_lysyltransferase"/>
</dbReference>
<keyword evidence="4 7" id="KW-0812">Transmembrane</keyword>
<dbReference type="Pfam" id="PF09924">
    <property type="entry name" value="LPG_synthase_C"/>
    <property type="match status" value="1"/>
</dbReference>
<feature type="transmembrane region" description="Helical" evidence="7">
    <location>
        <begin position="491"/>
        <end position="510"/>
    </location>
</feature>
<comment type="caution">
    <text evidence="9">The sequence shown here is derived from an EMBL/GenBank/DDBJ whole genome shotgun (WGS) entry which is preliminary data.</text>
</comment>
<feature type="transmembrane region" description="Helical" evidence="7">
    <location>
        <begin position="313"/>
        <end position="333"/>
    </location>
</feature>
<feature type="transmembrane region" description="Helical" evidence="7">
    <location>
        <begin position="429"/>
        <end position="451"/>
    </location>
</feature>
<name>A0A327QRS1_9BACT</name>
<feature type="transmembrane region" description="Helical" evidence="7">
    <location>
        <begin position="259"/>
        <end position="279"/>
    </location>
</feature>
<dbReference type="GO" id="GO:0005886">
    <property type="term" value="C:plasma membrane"/>
    <property type="evidence" value="ECO:0007669"/>
    <property type="project" value="UniProtKB-SubCell"/>
</dbReference>
<dbReference type="PANTHER" id="PTHR34697">
    <property type="entry name" value="PHOSPHATIDYLGLYCEROL LYSYLTRANSFERASE"/>
    <property type="match status" value="1"/>
</dbReference>
<organism evidence="9 10">
    <name type="scientific">Chitinophaga skermanii</name>
    <dbReference type="NCBI Taxonomy" id="331697"/>
    <lineage>
        <taxon>Bacteria</taxon>
        <taxon>Pseudomonadati</taxon>
        <taxon>Bacteroidota</taxon>
        <taxon>Chitinophagia</taxon>
        <taxon>Chitinophagales</taxon>
        <taxon>Chitinophagaceae</taxon>
        <taxon>Chitinophaga</taxon>
    </lineage>
</organism>
<feature type="transmembrane region" description="Helical" evidence="7">
    <location>
        <begin position="35"/>
        <end position="58"/>
    </location>
</feature>
<dbReference type="GO" id="GO:0016755">
    <property type="term" value="F:aminoacyltransferase activity"/>
    <property type="evidence" value="ECO:0007669"/>
    <property type="project" value="TreeGrafter"/>
</dbReference>
<evidence type="ECO:0000256" key="7">
    <source>
        <dbReference type="SAM" id="Phobius"/>
    </source>
</evidence>
<feature type="transmembrane region" description="Helical" evidence="7">
    <location>
        <begin position="399"/>
        <end position="417"/>
    </location>
</feature>
<dbReference type="InterPro" id="IPR024320">
    <property type="entry name" value="LPG_synthase_C"/>
</dbReference>
<proteinExistence type="predicted"/>
<comment type="subcellular location">
    <subcellularLocation>
        <location evidence="1">Cell membrane</location>
        <topology evidence="1">Multi-pass membrane protein</topology>
    </subcellularLocation>
</comment>
<evidence type="ECO:0000256" key="6">
    <source>
        <dbReference type="ARBA" id="ARBA00023136"/>
    </source>
</evidence>
<feature type="transmembrane region" description="Helical" evidence="7">
    <location>
        <begin position="708"/>
        <end position="729"/>
    </location>
</feature>
<feature type="transmembrane region" description="Helical" evidence="7">
    <location>
        <begin position="78"/>
        <end position="99"/>
    </location>
</feature>
<feature type="transmembrane region" description="Helical" evidence="7">
    <location>
        <begin position="228"/>
        <end position="247"/>
    </location>
</feature>
<evidence type="ECO:0000313" key="10">
    <source>
        <dbReference type="Proteomes" id="UP000249547"/>
    </source>
</evidence>
<keyword evidence="2" id="KW-1003">Cell membrane</keyword>
<feature type="domain" description="Phosphatidylglycerol lysyltransferase C-terminal" evidence="8">
    <location>
        <begin position="531"/>
        <end position="824"/>
    </location>
</feature>
<keyword evidence="10" id="KW-1185">Reference proteome</keyword>
<keyword evidence="5 7" id="KW-1133">Transmembrane helix</keyword>